<sequence length="780" mass="87635">MPSELPPSNTPSPKRPYPPSMKLFLFVLGTGGTVFGLSQFVRSRISDEAHMSATLLMIYGIVLLVMLFRDNGTSAETIAATQTDIPQEQTASHSQDAVLPEPAKSAPSAFDLAMSRSDNIPASLKDLIDTNQLQRPELQEMLVRSGLLDSHRVPDTKGFKFPKNKRYWLNARTKDFNEDQYNDFIALEATLNIADDIEALPVHYRDETLSEKISTVLRNILTKVPQPQNYLPAHTTLSSNETDWNVRFFVASYLENLSLPFRQPTLFAYDPDTATLIFDTKVPAPRAFSFVSSAQNVQTTYARAYALRVAAVLSSGILNNYPISRVVINEFVNAHTEHPILSCNVNATSLESLVSATQSPTLETDEFPQISCLRFSLTKDGWFEPTEPYKALNSPSEEHPLFYAQAEVRDEAAPKDVQEITSAKRISDLSFREDCGRIETWNAIVAELGDSTAHAVAVLKNAQQSTKNTVTMEAFSRVIHALVSGSVDVSNKPELAHLFMSGSDLDGAIAHMREVFDTEDVSRETFVASLKVLEEKLEPITNLGMYLDDTDSVYRYFDSITDRIDYNRAHSSDSRQVVLVPDAYYDANALLVRAYNQIDEPEKALRYAEECVRIAPLNADALLYKDRTLQDLSRNAEAAKLVRELIPYKLRQYDVAFLYYRLAYLEWRLGHGDIAVACYQQVLKMDTEFSYHAQDELTELMKTDPTLVKIDDDKLNEFFNIHGIPIDDQEARYQILRSAAIACTNNKIYAPAALLLHQALFITYDDETDAVRMSLTAPAQ</sequence>
<dbReference type="Proteomes" id="UP000004070">
    <property type="component" value="Unassembled WGS sequence"/>
</dbReference>
<evidence type="ECO:0000256" key="2">
    <source>
        <dbReference type="SAM" id="Phobius"/>
    </source>
</evidence>
<dbReference type="InterPro" id="IPR019734">
    <property type="entry name" value="TPR_rpt"/>
</dbReference>
<keyword evidence="2" id="KW-1133">Transmembrane helix</keyword>
<feature type="compositionally biased region" description="Polar residues" evidence="1">
    <location>
        <begin position="83"/>
        <end position="95"/>
    </location>
</feature>
<dbReference type="Gene3D" id="1.25.40.10">
    <property type="entry name" value="Tetratricopeptide repeat domain"/>
    <property type="match status" value="1"/>
</dbReference>
<organism evidence="3 4">
    <name type="scientific">Lancefieldella rimae (strain ATCC 49626 / DSM 7090 / CCUG 31168 / NBRC 15546 / VPI D140H-11A)</name>
    <name type="common">Atopobium rimae</name>
    <dbReference type="NCBI Taxonomy" id="553184"/>
    <lineage>
        <taxon>Bacteria</taxon>
        <taxon>Bacillati</taxon>
        <taxon>Actinomycetota</taxon>
        <taxon>Coriobacteriia</taxon>
        <taxon>Coriobacteriales</taxon>
        <taxon>Atopobiaceae</taxon>
        <taxon>Lancefieldella</taxon>
    </lineage>
</organism>
<feature type="region of interest" description="Disordered" evidence="1">
    <location>
        <begin position="83"/>
        <end position="102"/>
    </location>
</feature>
<dbReference type="eggNOG" id="COG0457">
    <property type="taxonomic scope" value="Bacteria"/>
</dbReference>
<name>B9CNM0_LANR4</name>
<dbReference type="EMBL" id="ACFE01000004">
    <property type="protein sequence ID" value="EEE16782.1"/>
    <property type="molecule type" value="Genomic_DNA"/>
</dbReference>
<keyword evidence="2" id="KW-0472">Membrane</keyword>
<dbReference type="AlphaFoldDB" id="B9CNM0"/>
<dbReference type="STRING" id="1383.IV60_GL001171"/>
<comment type="caution">
    <text evidence="3">The sequence shown here is derived from an EMBL/GenBank/DDBJ whole genome shotgun (WGS) entry which is preliminary data.</text>
</comment>
<accession>B9CNM0</accession>
<evidence type="ECO:0000313" key="4">
    <source>
        <dbReference type="Proteomes" id="UP000004070"/>
    </source>
</evidence>
<evidence type="ECO:0000313" key="3">
    <source>
        <dbReference type="EMBL" id="EEE16782.1"/>
    </source>
</evidence>
<dbReference type="SUPFAM" id="SSF48452">
    <property type="entry name" value="TPR-like"/>
    <property type="match status" value="1"/>
</dbReference>
<dbReference type="Pfam" id="PF13181">
    <property type="entry name" value="TPR_8"/>
    <property type="match status" value="1"/>
</dbReference>
<dbReference type="InterPro" id="IPR011990">
    <property type="entry name" value="TPR-like_helical_dom_sf"/>
</dbReference>
<dbReference type="SMART" id="SM00028">
    <property type="entry name" value="TPR"/>
    <property type="match status" value="2"/>
</dbReference>
<proteinExistence type="predicted"/>
<reference evidence="3 4" key="1">
    <citation type="submission" date="2009-01" db="EMBL/GenBank/DDBJ databases">
        <authorList>
            <person name="Madupu R."/>
            <person name="Sebastian Y."/>
            <person name="Durkin A.S."/>
            <person name="Torralba M."/>
            <person name="Methe B."/>
            <person name="Sutton G.G."/>
            <person name="Strausberg R.L."/>
            <person name="Nelson K.E."/>
        </authorList>
    </citation>
    <scope>NUCLEOTIDE SEQUENCE [LARGE SCALE GENOMIC DNA]</scope>
    <source>
        <strain evidence="4">ATCC 49626 / DSM 7090 / CCUG 31168 / JCM 10299 / NBRC 15546 / VPI D140H-11A</strain>
    </source>
</reference>
<evidence type="ECO:0000256" key="1">
    <source>
        <dbReference type="SAM" id="MobiDB-lite"/>
    </source>
</evidence>
<gene>
    <name evidence="3" type="ORF">ATORI0001_0070</name>
</gene>
<keyword evidence="2" id="KW-0812">Transmembrane</keyword>
<feature type="transmembrane region" description="Helical" evidence="2">
    <location>
        <begin position="49"/>
        <end position="68"/>
    </location>
</feature>
<feature type="transmembrane region" description="Helical" evidence="2">
    <location>
        <begin position="20"/>
        <end position="37"/>
    </location>
</feature>
<protein>
    <submittedName>
        <fullName evidence="3">Tetratricopeptide repeat protein</fullName>
    </submittedName>
</protein>